<keyword evidence="1" id="KW-0472">Membrane</keyword>
<sequence>MRCRPRGDNGQVVVGFAAAAVFLLAMIGLAIDLGMAYLVKTKLSAAVDAAALAAGRAIAQGEGAASAEAAKFFAVNYPNGLLGAAVAPPSTSFNYDHNAKSWEVTVSTTATAPAYFAKVLGRNSFTVGATGTTTIASLDLILVLDSTSSLNPPTSPPGTAALLKSAAKYFINKFDERNDRIGLIHFAMGAEEDASITASRGFNKGKVSDAIDAITVGGYTNVEEALRLAKRQLDTVPPGQQSRLRIIVLFSDGAPNGVAGDFVTDAGTTVRGSVSSESTDIGQLFAIDRRNHLIGTYGMTYLPGWDYTGSVSAYNPDGTRNFVPSDASQIPYTLCNINRAARNMAENIANAARAESGALGTPIVIYTIGLGTRLTTHEVDCGYGSSELGVNIMKRFANVKGVDTYKPDQPAGIFAYAAKATELDAAFDSIYRDILRLSK</sequence>
<dbReference type="InterPro" id="IPR028087">
    <property type="entry name" value="Tad_N"/>
</dbReference>
<dbReference type="Gene3D" id="3.40.50.410">
    <property type="entry name" value="von Willebrand factor, type A domain"/>
    <property type="match status" value="1"/>
</dbReference>
<dbReference type="Pfam" id="PF13400">
    <property type="entry name" value="Tad"/>
    <property type="match status" value="1"/>
</dbReference>
<dbReference type="Pfam" id="PF13519">
    <property type="entry name" value="VWA_2"/>
    <property type="match status" value="1"/>
</dbReference>
<dbReference type="SMART" id="SM00327">
    <property type="entry name" value="VWA"/>
    <property type="match status" value="1"/>
</dbReference>
<gene>
    <name evidence="3" type="ORF">M1B72_04815</name>
</gene>
<evidence type="ECO:0000259" key="2">
    <source>
        <dbReference type="PROSITE" id="PS50234"/>
    </source>
</evidence>
<evidence type="ECO:0000256" key="1">
    <source>
        <dbReference type="SAM" id="Phobius"/>
    </source>
</evidence>
<feature type="domain" description="VWFA" evidence="2">
    <location>
        <begin position="139"/>
        <end position="348"/>
    </location>
</feature>
<dbReference type="PROSITE" id="PS50234">
    <property type="entry name" value="VWFA"/>
    <property type="match status" value="1"/>
</dbReference>
<protein>
    <submittedName>
        <fullName evidence="3">VWA domain-containing protein</fullName>
    </submittedName>
</protein>
<feature type="transmembrane region" description="Helical" evidence="1">
    <location>
        <begin position="12"/>
        <end position="39"/>
    </location>
</feature>
<dbReference type="InterPro" id="IPR002035">
    <property type="entry name" value="VWF_A"/>
</dbReference>
<keyword evidence="4" id="KW-1185">Reference proteome</keyword>
<reference evidence="3" key="1">
    <citation type="submission" date="2022-04" db="EMBL/GenBank/DDBJ databases">
        <authorList>
            <person name="Liu G."/>
        </authorList>
    </citation>
    <scope>NUCLEOTIDE SEQUENCE</scope>
    <source>
        <strain evidence="3">RG22</strain>
    </source>
</reference>
<dbReference type="CDD" id="cd00198">
    <property type="entry name" value="vWFA"/>
    <property type="match status" value="1"/>
</dbReference>
<name>A0ABY4LGN1_9BACT</name>
<dbReference type="EMBL" id="CP096574">
    <property type="protein sequence ID" value="UPU37032.1"/>
    <property type="molecule type" value="Genomic_DNA"/>
</dbReference>
<dbReference type="RefSeq" id="WP_183348381.1">
    <property type="nucleotide sequence ID" value="NZ_BLXY01000005.1"/>
</dbReference>
<dbReference type="Proteomes" id="UP000831485">
    <property type="component" value="Chromosome"/>
</dbReference>
<dbReference type="InterPro" id="IPR036465">
    <property type="entry name" value="vWFA_dom_sf"/>
</dbReference>
<accession>A0ABY4LGN1</accession>
<dbReference type="SUPFAM" id="SSF53300">
    <property type="entry name" value="vWA-like"/>
    <property type="match status" value="1"/>
</dbReference>
<organism evidence="3 4">
    <name type="scientific">Geomonas paludis</name>
    <dbReference type="NCBI Taxonomy" id="2740185"/>
    <lineage>
        <taxon>Bacteria</taxon>
        <taxon>Pseudomonadati</taxon>
        <taxon>Thermodesulfobacteriota</taxon>
        <taxon>Desulfuromonadia</taxon>
        <taxon>Geobacterales</taxon>
        <taxon>Geobacteraceae</taxon>
        <taxon>Geomonas</taxon>
    </lineage>
</organism>
<evidence type="ECO:0000313" key="4">
    <source>
        <dbReference type="Proteomes" id="UP000831485"/>
    </source>
</evidence>
<keyword evidence="1" id="KW-0812">Transmembrane</keyword>
<proteinExistence type="predicted"/>
<keyword evidence="1" id="KW-1133">Transmembrane helix</keyword>
<evidence type="ECO:0000313" key="3">
    <source>
        <dbReference type="EMBL" id="UPU37032.1"/>
    </source>
</evidence>